<protein>
    <submittedName>
        <fullName evidence="1">Phosphoglycerate mutase</fullName>
    </submittedName>
</protein>
<keyword evidence="2" id="KW-1185">Reference proteome</keyword>
<dbReference type="EMBL" id="LAJY01000067">
    <property type="protein sequence ID" value="KJV10639.1"/>
    <property type="molecule type" value="Genomic_DNA"/>
</dbReference>
<proteinExistence type="predicted"/>
<sequence length="181" mass="18847">MLIAVVSVGVLGPSPAQGSEAAAWAALRQGGIVLFRHANAPGGGDPAGMRIDDCTTQRNLDDSGRAQSRRIGEAFRSRTIEVGAVLTSQWCRARDTADLAFPGRKQDETAFNSFFSDGAKGPAQTAAARRILADWRGPGALVVVTHQVNITALTGIVPTSGEGVVVMVEAGNISAIGRIRP</sequence>
<organism evidence="1 2">
    <name type="scientific">Elstera litoralis</name>
    <dbReference type="NCBI Taxonomy" id="552518"/>
    <lineage>
        <taxon>Bacteria</taxon>
        <taxon>Pseudomonadati</taxon>
        <taxon>Pseudomonadota</taxon>
        <taxon>Alphaproteobacteria</taxon>
        <taxon>Rhodospirillales</taxon>
        <taxon>Rhodospirillaceae</taxon>
        <taxon>Elstera</taxon>
    </lineage>
</organism>
<accession>A0A0F3IYG8</accession>
<dbReference type="Pfam" id="PF00300">
    <property type="entry name" value="His_Phos_1"/>
    <property type="match status" value="1"/>
</dbReference>
<gene>
    <name evidence="1" type="ORF">VZ95_03595</name>
</gene>
<dbReference type="InterPro" id="IPR013078">
    <property type="entry name" value="His_Pase_superF_clade-1"/>
</dbReference>
<dbReference type="CDD" id="cd07040">
    <property type="entry name" value="HP"/>
    <property type="match status" value="1"/>
</dbReference>
<dbReference type="InterPro" id="IPR029033">
    <property type="entry name" value="His_PPase_superfam"/>
</dbReference>
<evidence type="ECO:0000313" key="2">
    <source>
        <dbReference type="Proteomes" id="UP000033774"/>
    </source>
</evidence>
<dbReference type="Gene3D" id="3.40.50.1240">
    <property type="entry name" value="Phosphoglycerate mutase-like"/>
    <property type="match status" value="1"/>
</dbReference>
<dbReference type="SMART" id="SM00855">
    <property type="entry name" value="PGAM"/>
    <property type="match status" value="1"/>
</dbReference>
<name>A0A0F3IYG8_9PROT</name>
<dbReference type="SUPFAM" id="SSF53254">
    <property type="entry name" value="Phosphoglycerate mutase-like"/>
    <property type="match status" value="1"/>
</dbReference>
<comment type="caution">
    <text evidence="1">The sequence shown here is derived from an EMBL/GenBank/DDBJ whole genome shotgun (WGS) entry which is preliminary data.</text>
</comment>
<dbReference type="Proteomes" id="UP000033774">
    <property type="component" value="Unassembled WGS sequence"/>
</dbReference>
<reference evidence="1 2" key="1">
    <citation type="submission" date="2015-03" db="EMBL/GenBank/DDBJ databases">
        <title>Draft genome sequence of Elstera litoralis.</title>
        <authorList>
            <person name="Rahalkar M.C."/>
            <person name="Dhakephalkar P.K."/>
            <person name="Pore S.D."/>
            <person name="Arora P."/>
            <person name="Kapse N.G."/>
            <person name="Pandit P.S."/>
        </authorList>
    </citation>
    <scope>NUCLEOTIDE SEQUENCE [LARGE SCALE GENOMIC DNA]</scope>
    <source>
        <strain evidence="1 2">Dia-1</strain>
    </source>
</reference>
<dbReference type="PATRIC" id="fig|552518.3.peg.3989"/>
<evidence type="ECO:0000313" key="1">
    <source>
        <dbReference type="EMBL" id="KJV10639.1"/>
    </source>
</evidence>
<dbReference type="AlphaFoldDB" id="A0A0F3IYG8"/>